<dbReference type="EMBL" id="LSRQ01001552">
    <property type="protein sequence ID" value="OAY77406.1"/>
    <property type="molecule type" value="Genomic_DNA"/>
</dbReference>
<protein>
    <recommendedName>
        <fullName evidence="4">Protein SHORTAGE IN CHIASMATA 1</fullName>
    </recommendedName>
</protein>
<feature type="region of interest" description="Disordered" evidence="1">
    <location>
        <begin position="1462"/>
        <end position="1523"/>
    </location>
</feature>
<evidence type="ECO:0008006" key="4">
    <source>
        <dbReference type="Google" id="ProtNLM"/>
    </source>
</evidence>
<gene>
    <name evidence="2" type="ORF">ACMD2_20620</name>
</gene>
<name>A0A199VKK1_ANACO</name>
<comment type="caution">
    <text evidence="2">The sequence shown here is derived from an EMBL/GenBank/DDBJ whole genome shotgun (WGS) entry which is preliminary data.</text>
</comment>
<evidence type="ECO:0000256" key="1">
    <source>
        <dbReference type="SAM" id="MobiDB-lite"/>
    </source>
</evidence>
<evidence type="ECO:0000313" key="3">
    <source>
        <dbReference type="Proteomes" id="UP000092600"/>
    </source>
</evidence>
<sequence length="1647" mass="184524">MRTRFLATDYFVPQSASETLADLHFLPLPPPDLSHSDLRFHLEIPFFDLDEDLRFDSDIDAFPIENALSEFLSDVVPRLRQVEEGDNGTSTTPNQIVSPEEVNQLFLGVATGDKYMHWRYQGSRLEKELQFEIVEVEAPPINPVSSCEEGKGSFRLSFGVPNIDVPLDIIDIEVGITISYPHKVAKSICLVESIPSEHTEDQQHSCKDGSSSADAHLNFSINIPQFEVTSNSVELDVCTYSKEIFNFLLPIVEPWHGSQGQELVVDAKDFLGATAMDILTTLSGDAPSEHYHGDEMISLNSVLEMERDSTELPFSVMLQEVQIIDYPSDNVSEIFSNLETAKMDVSDQMLEIDTDFAGSLYESMVSSELALADDTFKSLPTPIISDDKAATLLTTTISNLLHSLKPHPLSACDGIYLDWHLLLEGTCNHEICSTYASMVEEVNRYNLTSELQIDFREMVATDIDFLDDSCESDSTINCEEVPTMLQIGGPQVHHQSAAAEIAQKQKHEIPSTKSTEKSGIINSEKFPFLFESMSQSNDLNFFLDVRKGSTRKVCENENSRRGKCSTQPAISLKGPSKGGVTSHKNPGQWNIMVHQIILSDDIRSLVGALHHSYLTILEESTYLSKNFQSISKQKMQELIVCEAEKQFNTGCKYKEAGELVTLFVIRQLAYFLCFFGLHIAHLYISNVSRSIEEVPSRLTAFESLIEDARLKSERQLIESHPSLSYIEKILRSNCLSDRKILVVGEKVFWLPLTRKLTEMKIKYHEVKNNRSTTSELGTSDSSWFTNFLLEELLHSDCLLISIDYISASIPFNKFSIILEYGGPNTSSRLSSLVSSLDVLPPLHFLHVKMDDQDIPGVFFEGYGVSAHPRSTSGMVSYSVQTLQANSSKKHLVDALNFVPTDCASSCISSESANQVDASRDNESAVSLPHIEKDKNMDLRRLSFPDVVIIVNTQNFGKKMLISRRSSYQKILALEKGGAQVVERDINLPLDLIFSAAVCLVWYVTRTFEDRTPTTTQESSMSMFMENIATNVLMSLSFSFSGCILHEVAITCDVHCFYTFFQIFEGESSFLASVMESSDALYAAAATLDVNLQLFCSYTPESTDEIILSCIRNVTGLNRGLYPPMPESETLGEAFLTRFPSINPLSAHVILSSGGSLVEFLEWSHERRIQAVGNYLLPDESISLFTALCRYGEIGESKSVMTESSSIGSDISSSLLQSPRKRKKFASHTVVMPIDDPLTEQANQLSSNGVELPQVLLTHEPRIFNNMQENLKKIEHGYQTIGRSHWNDKVGNQFLHEDFDDEMIHFKYTLKEKPFAMSNTSIFPWRPKSRTAVRSSVPTSRLAFSTYGHHILPTTSEINDGTHNWKSLRDEDQTWADKVFEDVARSSRKDDTHHPYLESNLMQDSLGPLGFSNQNKLPPSYRANSCVNKRPQLDSCWKFDFLHGPNETQETLKCNTCHTCPTSLRNKSTPSKSRSPSVIDNYRYQGGSQANKTSKQKKRKDVKGQSSPNNGKRKNPTFISPTWTPIDKRARQNLSFARYGNEKQSKLVWRNKNSSDTDCSSRKRYRVEAVQILHGTGLAPMRAPPELSLEALPAESPELFVDPSVLPSGAELPDQSLELFSSFLGVPLMLRVLESVASLTVSRIGFAQ</sequence>
<evidence type="ECO:0000313" key="2">
    <source>
        <dbReference type="EMBL" id="OAY77406.1"/>
    </source>
</evidence>
<organism evidence="2 3">
    <name type="scientific">Ananas comosus</name>
    <name type="common">Pineapple</name>
    <name type="synonym">Ananas ananas</name>
    <dbReference type="NCBI Taxonomy" id="4615"/>
    <lineage>
        <taxon>Eukaryota</taxon>
        <taxon>Viridiplantae</taxon>
        <taxon>Streptophyta</taxon>
        <taxon>Embryophyta</taxon>
        <taxon>Tracheophyta</taxon>
        <taxon>Spermatophyta</taxon>
        <taxon>Magnoliopsida</taxon>
        <taxon>Liliopsida</taxon>
        <taxon>Poales</taxon>
        <taxon>Bromeliaceae</taxon>
        <taxon>Bromelioideae</taxon>
        <taxon>Ananas</taxon>
    </lineage>
</organism>
<accession>A0A199VKK1</accession>
<proteinExistence type="predicted"/>
<dbReference type="Proteomes" id="UP000092600">
    <property type="component" value="Unassembled WGS sequence"/>
</dbReference>
<dbReference type="GO" id="GO:0000712">
    <property type="term" value="P:resolution of meiotic recombination intermediates"/>
    <property type="evidence" value="ECO:0007669"/>
    <property type="project" value="TreeGrafter"/>
</dbReference>
<dbReference type="InterPro" id="IPR038824">
    <property type="entry name" value="SHOC1-like"/>
</dbReference>
<feature type="compositionally biased region" description="Polar residues" evidence="1">
    <location>
        <begin position="1462"/>
        <end position="1477"/>
    </location>
</feature>
<dbReference type="STRING" id="4615.A0A199VKK1"/>
<dbReference type="PANTHER" id="PTHR35764">
    <property type="entry name" value="PROTEIN SHORTAGE IN CHIASMATA 1"/>
    <property type="match status" value="1"/>
</dbReference>
<dbReference type="PANTHER" id="PTHR35764:SF1">
    <property type="entry name" value="PROTEIN SHORTAGE IN CHIASMATA 1"/>
    <property type="match status" value="1"/>
</dbReference>
<reference evidence="2 3" key="1">
    <citation type="journal article" date="2016" name="DNA Res.">
        <title>The draft genome of MD-2 pineapple using hybrid error correction of long reads.</title>
        <authorList>
            <person name="Redwan R.M."/>
            <person name="Saidin A."/>
            <person name="Kumar S.V."/>
        </authorList>
    </citation>
    <scope>NUCLEOTIDE SEQUENCE [LARGE SCALE GENOMIC DNA]</scope>
    <source>
        <strain evidence="3">cv. MD2</strain>
        <tissue evidence="2">Leaf</tissue>
    </source>
</reference>